<sequence>FFTLHGLSKHLLSDICPLMTGIHFEKYVVRQFCCCADVRMYLHNCFCWTSPEETEMVSLHA</sequence>
<dbReference type="Proteomes" id="UP000694411">
    <property type="component" value="Chromosome 6"/>
</dbReference>
<keyword evidence="2" id="KW-1185">Reference proteome</keyword>
<proteinExistence type="predicted"/>
<evidence type="ECO:0000313" key="1">
    <source>
        <dbReference type="Ensembl" id="ENSTGEP00000003917.1"/>
    </source>
</evidence>
<protein>
    <submittedName>
        <fullName evidence="1">Uncharacterized protein</fullName>
    </submittedName>
</protein>
<reference evidence="1" key="1">
    <citation type="submission" date="2018-05" db="EMBL/GenBank/DDBJ databases">
        <title>Whole genome of Theropithecus gelada.</title>
        <authorList>
            <person name="Chiou K.L."/>
            <person name="Snyder-Mackler N."/>
        </authorList>
    </citation>
    <scope>NUCLEOTIDE SEQUENCE [LARGE SCALE GENOMIC DNA]</scope>
</reference>
<accession>A0A8D2JV84</accession>
<reference evidence="1" key="2">
    <citation type="submission" date="2025-08" db="UniProtKB">
        <authorList>
            <consortium name="Ensembl"/>
        </authorList>
    </citation>
    <scope>IDENTIFICATION</scope>
</reference>
<dbReference type="Ensembl" id="ENSTGET00000004767.1">
    <property type="protein sequence ID" value="ENSTGEP00000003917.1"/>
    <property type="gene ID" value="ENSTGEG00000003297.1"/>
</dbReference>
<name>A0A8D2JV84_THEGE</name>
<organism evidence="1 2">
    <name type="scientific">Theropithecus gelada</name>
    <name type="common">Gelada baboon</name>
    <dbReference type="NCBI Taxonomy" id="9565"/>
    <lineage>
        <taxon>Eukaryota</taxon>
        <taxon>Metazoa</taxon>
        <taxon>Chordata</taxon>
        <taxon>Craniata</taxon>
        <taxon>Vertebrata</taxon>
        <taxon>Euteleostomi</taxon>
        <taxon>Mammalia</taxon>
        <taxon>Eutheria</taxon>
        <taxon>Euarchontoglires</taxon>
        <taxon>Primates</taxon>
        <taxon>Haplorrhini</taxon>
        <taxon>Catarrhini</taxon>
        <taxon>Cercopithecidae</taxon>
        <taxon>Cercopithecinae</taxon>
        <taxon>Theropithecus</taxon>
    </lineage>
</organism>
<evidence type="ECO:0000313" key="2">
    <source>
        <dbReference type="Proteomes" id="UP000694411"/>
    </source>
</evidence>
<reference evidence="1" key="3">
    <citation type="submission" date="2025-09" db="UniProtKB">
        <authorList>
            <consortium name="Ensembl"/>
        </authorList>
    </citation>
    <scope>IDENTIFICATION</scope>
</reference>
<dbReference type="AlphaFoldDB" id="A0A8D2JV84"/>